<comment type="similarity">
    <text evidence="1">Belongs to the bacterial reverse transcriptase family.</text>
</comment>
<dbReference type="Pfam" id="PF08388">
    <property type="entry name" value="GIIM"/>
    <property type="match status" value="1"/>
</dbReference>
<dbReference type="PANTHER" id="PTHR34047">
    <property type="entry name" value="NUCLEAR INTRON MATURASE 1, MITOCHONDRIAL-RELATED"/>
    <property type="match status" value="1"/>
</dbReference>
<proteinExistence type="inferred from homology"/>
<evidence type="ECO:0000313" key="3">
    <source>
        <dbReference type="EMBL" id="SFL23300.1"/>
    </source>
</evidence>
<dbReference type="GO" id="GO:0003964">
    <property type="term" value="F:RNA-directed DNA polymerase activity"/>
    <property type="evidence" value="ECO:0007669"/>
    <property type="project" value="UniProtKB-KW"/>
</dbReference>
<dbReference type="InterPro" id="IPR043502">
    <property type="entry name" value="DNA/RNA_pol_sf"/>
</dbReference>
<dbReference type="PANTHER" id="PTHR34047:SF8">
    <property type="entry name" value="PROTEIN YKFC"/>
    <property type="match status" value="1"/>
</dbReference>
<dbReference type="SUPFAM" id="SSF56672">
    <property type="entry name" value="DNA/RNA polymerases"/>
    <property type="match status" value="1"/>
</dbReference>
<keyword evidence="4" id="KW-1185">Reference proteome</keyword>
<dbReference type="AlphaFoldDB" id="A0A1I4G196"/>
<name>A0A1I4G196_9HYPH</name>
<dbReference type="InterPro" id="IPR000477">
    <property type="entry name" value="RT_dom"/>
</dbReference>
<sequence>MLHEFDAWLEAKYLNRKARKDRWAWNFGIQQGRPITVRENRQWKPAIAYCRYADDFVVIVKGTKVHAEEIREECRAFLEDRLKLTLNMEKTHITHVDDGFVFLGHRIIRKQGSNGHMSVVTTIPKEKAKAFVRKLTETLSGNHDVGKVDMVDPLNRQLAGWAAFYKFTDFTARTFRHIDHVVFWKVAHWLARKYRSRIKPLMRSWYRAPDAGKAKTWLVYGRSERGNRVGKALRRMVSSPKAQFRWRNPEINPYIFRSETRSTVTSNYHDVAMAMGQD</sequence>
<evidence type="ECO:0000256" key="1">
    <source>
        <dbReference type="ARBA" id="ARBA00034120"/>
    </source>
</evidence>
<dbReference type="Pfam" id="PF00078">
    <property type="entry name" value="RVT_1"/>
    <property type="match status" value="1"/>
</dbReference>
<evidence type="ECO:0000313" key="4">
    <source>
        <dbReference type="Proteomes" id="UP000323300"/>
    </source>
</evidence>
<organism evidence="3 4">
    <name type="scientific">Neomesorhizobium albiziae</name>
    <dbReference type="NCBI Taxonomy" id="335020"/>
    <lineage>
        <taxon>Bacteria</taxon>
        <taxon>Pseudomonadati</taxon>
        <taxon>Pseudomonadota</taxon>
        <taxon>Alphaproteobacteria</taxon>
        <taxon>Hyphomicrobiales</taxon>
        <taxon>Phyllobacteriaceae</taxon>
        <taxon>Neomesorhizobium</taxon>
    </lineage>
</organism>
<accession>A0A1I4G196</accession>
<keyword evidence="3" id="KW-0548">Nucleotidyltransferase</keyword>
<dbReference type="InterPro" id="IPR013597">
    <property type="entry name" value="Mat_intron_G2"/>
</dbReference>
<dbReference type="InterPro" id="IPR051083">
    <property type="entry name" value="GrpII_Intron_Splice-Mob/Def"/>
</dbReference>
<keyword evidence="3" id="KW-0695">RNA-directed DNA polymerase</keyword>
<reference evidence="3 4" key="1">
    <citation type="submission" date="2016-10" db="EMBL/GenBank/DDBJ databases">
        <authorList>
            <person name="Varghese N."/>
            <person name="Submissions S."/>
        </authorList>
    </citation>
    <scope>NUCLEOTIDE SEQUENCE [LARGE SCALE GENOMIC DNA]</scope>
    <source>
        <strain evidence="3 4">DSM 21822</strain>
    </source>
</reference>
<dbReference type="EMBL" id="FOSL01000070">
    <property type="protein sequence ID" value="SFL23300.1"/>
    <property type="molecule type" value="Genomic_DNA"/>
</dbReference>
<feature type="domain" description="Reverse transcriptase" evidence="2">
    <location>
        <begin position="1"/>
        <end position="107"/>
    </location>
</feature>
<gene>
    <name evidence="3" type="ORF">SAMN04488498_1703</name>
</gene>
<keyword evidence="3" id="KW-0808">Transferase</keyword>
<evidence type="ECO:0000259" key="2">
    <source>
        <dbReference type="PROSITE" id="PS50878"/>
    </source>
</evidence>
<protein>
    <submittedName>
        <fullName evidence="3">Reverse transcriptase (RNA-dependent DNA polymerase)</fullName>
    </submittedName>
</protein>
<dbReference type="Proteomes" id="UP000323300">
    <property type="component" value="Unassembled WGS sequence"/>
</dbReference>
<dbReference type="PROSITE" id="PS50878">
    <property type="entry name" value="RT_POL"/>
    <property type="match status" value="1"/>
</dbReference>